<sequence length="173" mass="19132">MAIQGGGGGGGNESSDDEAPVLNPPELYVRPCVACARFCGIRDRGVGLRRQGNELELTSHRRLRFECAARMGEHPTGRGQSEGFERRGWLVRRARQGLRLREGPDDRRGQRLSLRPYEVAGLPCHLVSVCAISDTVEADFRAYNDLKTPLEGPSRCRWRRARSLAKEDAGSAS</sequence>
<dbReference type="Proteomes" id="UP000807025">
    <property type="component" value="Unassembled WGS sequence"/>
</dbReference>
<protein>
    <submittedName>
        <fullName evidence="2">Uncharacterized protein</fullName>
    </submittedName>
</protein>
<reference evidence="2" key="1">
    <citation type="submission" date="2020-11" db="EMBL/GenBank/DDBJ databases">
        <authorList>
            <consortium name="DOE Joint Genome Institute"/>
            <person name="Ahrendt S."/>
            <person name="Riley R."/>
            <person name="Andreopoulos W."/>
            <person name="Labutti K."/>
            <person name="Pangilinan J."/>
            <person name="Ruiz-Duenas F.J."/>
            <person name="Barrasa J.M."/>
            <person name="Sanchez-Garcia M."/>
            <person name="Camarero S."/>
            <person name="Miyauchi S."/>
            <person name="Serrano A."/>
            <person name="Linde D."/>
            <person name="Babiker R."/>
            <person name="Drula E."/>
            <person name="Ayuso-Fernandez I."/>
            <person name="Pacheco R."/>
            <person name="Padilla G."/>
            <person name="Ferreira P."/>
            <person name="Barriuso J."/>
            <person name="Kellner H."/>
            <person name="Castanera R."/>
            <person name="Alfaro M."/>
            <person name="Ramirez L."/>
            <person name="Pisabarro A.G."/>
            <person name="Kuo A."/>
            <person name="Tritt A."/>
            <person name="Lipzen A."/>
            <person name="He G."/>
            <person name="Yan M."/>
            <person name="Ng V."/>
            <person name="Cullen D."/>
            <person name="Martin F."/>
            <person name="Rosso M.-N."/>
            <person name="Henrissat B."/>
            <person name="Hibbett D."/>
            <person name="Martinez A.T."/>
            <person name="Grigoriev I.V."/>
        </authorList>
    </citation>
    <scope>NUCLEOTIDE SEQUENCE</scope>
    <source>
        <strain evidence="2">ATCC 90797</strain>
    </source>
</reference>
<organism evidence="2 3">
    <name type="scientific">Pleurotus eryngii</name>
    <name type="common">Boletus of the steppes</name>
    <dbReference type="NCBI Taxonomy" id="5323"/>
    <lineage>
        <taxon>Eukaryota</taxon>
        <taxon>Fungi</taxon>
        <taxon>Dikarya</taxon>
        <taxon>Basidiomycota</taxon>
        <taxon>Agaricomycotina</taxon>
        <taxon>Agaricomycetes</taxon>
        <taxon>Agaricomycetidae</taxon>
        <taxon>Agaricales</taxon>
        <taxon>Pleurotineae</taxon>
        <taxon>Pleurotaceae</taxon>
        <taxon>Pleurotus</taxon>
    </lineage>
</organism>
<evidence type="ECO:0000313" key="3">
    <source>
        <dbReference type="Proteomes" id="UP000807025"/>
    </source>
</evidence>
<keyword evidence="3" id="KW-1185">Reference proteome</keyword>
<feature type="region of interest" description="Disordered" evidence="1">
    <location>
        <begin position="1"/>
        <end position="21"/>
    </location>
</feature>
<name>A0A9P6DDH9_PLEER</name>
<dbReference type="EMBL" id="MU154609">
    <property type="protein sequence ID" value="KAF9491948.1"/>
    <property type="molecule type" value="Genomic_DNA"/>
</dbReference>
<accession>A0A9P6DDH9</accession>
<evidence type="ECO:0000256" key="1">
    <source>
        <dbReference type="SAM" id="MobiDB-lite"/>
    </source>
</evidence>
<proteinExistence type="predicted"/>
<comment type="caution">
    <text evidence="2">The sequence shown here is derived from an EMBL/GenBank/DDBJ whole genome shotgun (WGS) entry which is preliminary data.</text>
</comment>
<evidence type="ECO:0000313" key="2">
    <source>
        <dbReference type="EMBL" id="KAF9491948.1"/>
    </source>
</evidence>
<dbReference type="AlphaFoldDB" id="A0A9P6DDH9"/>
<gene>
    <name evidence="2" type="ORF">BDN71DRAFT_1249097</name>
</gene>
<feature type="compositionally biased region" description="Gly residues" evidence="1">
    <location>
        <begin position="1"/>
        <end position="12"/>
    </location>
</feature>